<dbReference type="EMBL" id="BDQM01000041">
    <property type="protein sequence ID" value="GAW97689.1"/>
    <property type="molecule type" value="Genomic_DNA"/>
</dbReference>
<reference evidence="5 6" key="1">
    <citation type="submission" date="2017-06" db="EMBL/GenBank/DDBJ databases">
        <title>Whole Genome Sequences of Colwellia marinimaniae MTCD1.</title>
        <authorList>
            <person name="Kusumoto H."/>
            <person name="Inoue M."/>
            <person name="Tanikawa K."/>
            <person name="Maeji H."/>
            <person name="Cameron J.H."/>
            <person name="Bartlett D.H."/>
        </authorList>
    </citation>
    <scope>NUCLEOTIDE SEQUENCE [LARGE SCALE GENOMIC DNA]</scope>
    <source>
        <strain evidence="5 6">MTCD1</strain>
    </source>
</reference>
<evidence type="ECO:0000256" key="3">
    <source>
        <dbReference type="SAM" id="Phobius"/>
    </source>
</evidence>
<dbReference type="Pfam" id="PF20966">
    <property type="entry name" value="MASE6"/>
    <property type="match status" value="1"/>
</dbReference>
<comment type="caution">
    <text evidence="5">The sequence shown here is derived from an EMBL/GenBank/DDBJ whole genome shotgun (WGS) entry which is preliminary data.</text>
</comment>
<dbReference type="InterPro" id="IPR048435">
    <property type="entry name" value="MASE6"/>
</dbReference>
<name>A0ABQ0MZD7_9GAMM</name>
<dbReference type="SUPFAM" id="SSF55073">
    <property type="entry name" value="Nucleotide cyclase"/>
    <property type="match status" value="1"/>
</dbReference>
<gene>
    <name evidence="5" type="ORF">MTCD1_03329</name>
</gene>
<proteinExistence type="predicted"/>
<organism evidence="5 6">
    <name type="scientific">Colwellia marinimaniae</name>
    <dbReference type="NCBI Taxonomy" id="1513592"/>
    <lineage>
        <taxon>Bacteria</taxon>
        <taxon>Pseudomonadati</taxon>
        <taxon>Pseudomonadota</taxon>
        <taxon>Gammaproteobacteria</taxon>
        <taxon>Alteromonadales</taxon>
        <taxon>Colwelliaceae</taxon>
        <taxon>Colwellia</taxon>
    </lineage>
</organism>
<dbReference type="InterPro" id="IPR043128">
    <property type="entry name" value="Rev_trsase/Diguanyl_cyclase"/>
</dbReference>
<dbReference type="CDD" id="cd01949">
    <property type="entry name" value="GGDEF"/>
    <property type="match status" value="1"/>
</dbReference>
<feature type="transmembrane region" description="Helical" evidence="3">
    <location>
        <begin position="20"/>
        <end position="40"/>
    </location>
</feature>
<feature type="transmembrane region" description="Helical" evidence="3">
    <location>
        <begin position="99"/>
        <end position="116"/>
    </location>
</feature>
<dbReference type="Proteomes" id="UP000197068">
    <property type="component" value="Unassembled WGS sequence"/>
</dbReference>
<feature type="transmembrane region" description="Helical" evidence="3">
    <location>
        <begin position="46"/>
        <end position="65"/>
    </location>
</feature>
<keyword evidence="6" id="KW-1185">Reference proteome</keyword>
<evidence type="ECO:0000256" key="1">
    <source>
        <dbReference type="ARBA" id="ARBA00012528"/>
    </source>
</evidence>
<feature type="transmembrane region" description="Helical" evidence="3">
    <location>
        <begin position="154"/>
        <end position="170"/>
    </location>
</feature>
<feature type="domain" description="GGDEF" evidence="4">
    <location>
        <begin position="220"/>
        <end position="351"/>
    </location>
</feature>
<keyword evidence="3" id="KW-0812">Transmembrane</keyword>
<keyword evidence="3" id="KW-1133">Transmembrane helix</keyword>
<dbReference type="RefSeq" id="WP_057180954.1">
    <property type="nucleotide sequence ID" value="NZ_BDQM01000041.1"/>
</dbReference>
<dbReference type="EC" id="2.7.7.65" evidence="1"/>
<evidence type="ECO:0000313" key="6">
    <source>
        <dbReference type="Proteomes" id="UP000197068"/>
    </source>
</evidence>
<dbReference type="InterPro" id="IPR050469">
    <property type="entry name" value="Diguanylate_Cyclase"/>
</dbReference>
<dbReference type="PANTHER" id="PTHR45138:SF9">
    <property type="entry name" value="DIGUANYLATE CYCLASE DGCM-RELATED"/>
    <property type="match status" value="1"/>
</dbReference>
<evidence type="ECO:0000259" key="4">
    <source>
        <dbReference type="PROSITE" id="PS50887"/>
    </source>
</evidence>
<feature type="transmembrane region" description="Helical" evidence="3">
    <location>
        <begin position="123"/>
        <end position="142"/>
    </location>
</feature>
<dbReference type="InterPro" id="IPR029787">
    <property type="entry name" value="Nucleotide_cyclase"/>
</dbReference>
<comment type="catalytic activity">
    <reaction evidence="2">
        <text>2 GTP = 3',3'-c-di-GMP + 2 diphosphate</text>
        <dbReference type="Rhea" id="RHEA:24898"/>
        <dbReference type="ChEBI" id="CHEBI:33019"/>
        <dbReference type="ChEBI" id="CHEBI:37565"/>
        <dbReference type="ChEBI" id="CHEBI:58805"/>
        <dbReference type="EC" id="2.7.7.65"/>
    </reaction>
</comment>
<dbReference type="SMART" id="SM00267">
    <property type="entry name" value="GGDEF"/>
    <property type="match status" value="1"/>
</dbReference>
<evidence type="ECO:0000313" key="5">
    <source>
        <dbReference type="EMBL" id="GAW97689.1"/>
    </source>
</evidence>
<dbReference type="PROSITE" id="PS50887">
    <property type="entry name" value="GGDEF"/>
    <property type="match status" value="1"/>
</dbReference>
<sequence length="351" mass="40381">MNTLPEIDDLKSKNVTQPHVIAIFVLVGMCITAVMAIIAFYNNNNLLAAVLMMASFIYFIGYFVYKTFQNTALISVIILYSLYLLMFYLVYTGGVGNSGPLWIFMVAPVSLFIHGFKRGLFDIFIFITIVGVIMFMPTDIIAHPTYNTEFKLRLIYSFLTVTFLSALYEYSRQQSFKHILELTKEYQKLAYFDPLTHLSNRRDALRILKREQARMLRTKEPLSVALCDIDHFKKVNDNYGHNAGDAVLVELANIFSDSIRKQDCVARWGGEEFLFIFPQTSAKNAYIITEKIKQKMQDHLIHYQGQKIKVTFSMGIEELHSNQSIDEAINSADKYLYQAKSSGRNQIHPKF</sequence>
<dbReference type="NCBIfam" id="TIGR00254">
    <property type="entry name" value="GGDEF"/>
    <property type="match status" value="1"/>
</dbReference>
<dbReference type="InterPro" id="IPR000160">
    <property type="entry name" value="GGDEF_dom"/>
</dbReference>
<accession>A0ABQ0MZD7</accession>
<dbReference type="Pfam" id="PF00990">
    <property type="entry name" value="GGDEF"/>
    <property type="match status" value="1"/>
</dbReference>
<evidence type="ECO:0000256" key="2">
    <source>
        <dbReference type="ARBA" id="ARBA00034247"/>
    </source>
</evidence>
<dbReference type="PANTHER" id="PTHR45138">
    <property type="entry name" value="REGULATORY COMPONENTS OF SENSORY TRANSDUCTION SYSTEM"/>
    <property type="match status" value="1"/>
</dbReference>
<feature type="transmembrane region" description="Helical" evidence="3">
    <location>
        <begin position="72"/>
        <end position="93"/>
    </location>
</feature>
<dbReference type="Gene3D" id="3.30.70.270">
    <property type="match status" value="1"/>
</dbReference>
<protein>
    <recommendedName>
        <fullName evidence="1">diguanylate cyclase</fullName>
        <ecNumber evidence="1">2.7.7.65</ecNumber>
    </recommendedName>
</protein>
<keyword evidence="3" id="KW-0472">Membrane</keyword>